<dbReference type="GeneID" id="85456512"/>
<evidence type="ECO:0000313" key="2">
    <source>
        <dbReference type="Proteomes" id="UP001224890"/>
    </source>
</evidence>
<keyword evidence="2" id="KW-1185">Reference proteome</keyword>
<gene>
    <name evidence="1" type="ORF">BDP55DRAFT_629139</name>
</gene>
<protein>
    <submittedName>
        <fullName evidence="1">Uncharacterized protein</fullName>
    </submittedName>
</protein>
<dbReference type="Proteomes" id="UP001224890">
    <property type="component" value="Unassembled WGS sequence"/>
</dbReference>
<proteinExistence type="predicted"/>
<reference evidence="1" key="1">
    <citation type="submission" date="2021-06" db="EMBL/GenBank/DDBJ databases">
        <title>Comparative genomics, transcriptomics and evolutionary studies reveal genomic signatures of adaptation to plant cell wall in hemibiotrophic fungi.</title>
        <authorList>
            <consortium name="DOE Joint Genome Institute"/>
            <person name="Baroncelli R."/>
            <person name="Diaz J.F."/>
            <person name="Benocci T."/>
            <person name="Peng M."/>
            <person name="Battaglia E."/>
            <person name="Haridas S."/>
            <person name="Andreopoulos W."/>
            <person name="Labutti K."/>
            <person name="Pangilinan J."/>
            <person name="Floch G.L."/>
            <person name="Makela M.R."/>
            <person name="Henrissat B."/>
            <person name="Grigoriev I.V."/>
            <person name="Crouch J.A."/>
            <person name="De Vries R.P."/>
            <person name="Sukno S.A."/>
            <person name="Thon M.R."/>
        </authorList>
    </citation>
    <scope>NUCLEOTIDE SEQUENCE</scope>
    <source>
        <strain evidence="1">CBS 193.32</strain>
    </source>
</reference>
<sequence length="170" mass="18534">MREPFPHHTIKLDDIASTAGDSQPLKIRLSDLQPYLAAHTCSVNRKCRAKKYINTTGRIVTGTQFNTHPPLPPLQIRPSRPSQTPPVDWPPHPGPDVKAPCAGASRPLNANGNVASLFRPSWAQTRFPLEVLESPRSNKVLRYGSCAPGVGLDHPPPGRRAVVRCFASAV</sequence>
<dbReference type="AlphaFoldDB" id="A0AAJ0AUN2"/>
<accession>A0AAJ0AUN2</accession>
<comment type="caution">
    <text evidence="1">The sequence shown here is derived from an EMBL/GenBank/DDBJ whole genome shotgun (WGS) entry which is preliminary data.</text>
</comment>
<name>A0AAJ0AUN2_9PEZI</name>
<organism evidence="1 2">
    <name type="scientific">Colletotrichum godetiae</name>
    <dbReference type="NCBI Taxonomy" id="1209918"/>
    <lineage>
        <taxon>Eukaryota</taxon>
        <taxon>Fungi</taxon>
        <taxon>Dikarya</taxon>
        <taxon>Ascomycota</taxon>
        <taxon>Pezizomycotina</taxon>
        <taxon>Sordariomycetes</taxon>
        <taxon>Hypocreomycetidae</taxon>
        <taxon>Glomerellales</taxon>
        <taxon>Glomerellaceae</taxon>
        <taxon>Colletotrichum</taxon>
        <taxon>Colletotrichum acutatum species complex</taxon>
    </lineage>
</organism>
<evidence type="ECO:0000313" key="1">
    <source>
        <dbReference type="EMBL" id="KAK1689165.1"/>
    </source>
</evidence>
<dbReference type="RefSeq" id="XP_060432860.1">
    <property type="nucleotide sequence ID" value="XM_060571986.1"/>
</dbReference>
<dbReference type="EMBL" id="JAHMHR010000009">
    <property type="protein sequence ID" value="KAK1689165.1"/>
    <property type="molecule type" value="Genomic_DNA"/>
</dbReference>